<name>A0AC35G1S2_9BILA</name>
<dbReference type="WBParaSite" id="PS1159_v2.g23236.t1">
    <property type="protein sequence ID" value="PS1159_v2.g23236.t1"/>
    <property type="gene ID" value="PS1159_v2.g23236"/>
</dbReference>
<proteinExistence type="predicted"/>
<evidence type="ECO:0000313" key="2">
    <source>
        <dbReference type="WBParaSite" id="PS1159_v2.g23236.t1"/>
    </source>
</evidence>
<dbReference type="Proteomes" id="UP000887580">
    <property type="component" value="Unplaced"/>
</dbReference>
<evidence type="ECO:0000313" key="1">
    <source>
        <dbReference type="Proteomes" id="UP000887580"/>
    </source>
</evidence>
<reference evidence="2" key="1">
    <citation type="submission" date="2022-11" db="UniProtKB">
        <authorList>
            <consortium name="WormBaseParasite"/>
        </authorList>
    </citation>
    <scope>IDENTIFICATION</scope>
</reference>
<accession>A0AC35G1S2</accession>
<protein>
    <submittedName>
        <fullName evidence="2">Potential DNA-binding domain-containing protein</fullName>
    </submittedName>
</protein>
<organism evidence="1 2">
    <name type="scientific">Panagrolaimus sp. PS1159</name>
    <dbReference type="NCBI Taxonomy" id="55785"/>
    <lineage>
        <taxon>Eukaryota</taxon>
        <taxon>Metazoa</taxon>
        <taxon>Ecdysozoa</taxon>
        <taxon>Nematoda</taxon>
        <taxon>Chromadorea</taxon>
        <taxon>Rhabditida</taxon>
        <taxon>Tylenchina</taxon>
        <taxon>Panagrolaimomorpha</taxon>
        <taxon>Panagrolaimoidea</taxon>
        <taxon>Panagrolaimidae</taxon>
        <taxon>Panagrolaimus</taxon>
    </lineage>
</organism>
<sequence length="1179" mass="130450">MNSRGFSPATAAATTTPLFKPSTPFDSEEQHCFDIDLRKDSDQAYSIVLPPSNASYSDMSMQLEYDKSGDRSGVQTPTTSSSDGEYITKLPIASEIAASSSSGSPELEVHNTNGINLSNTGFHNGTLKPQIRDSFSPNTLSPTTKEGESLETDASKILTVSLSPKENGTVKNLSPKSHHEKESGQSYLENTGSDVEVSNKTVQINGEQESQENDELDSSRKNEENIVKNVFLKDESESVESELQVENGDIKDSMDISVEEDKVESNPSTSNPVEAEKVESPRKTSPVAKVVEEIPETKDKSLSPLPQEKEEPKAPEFFTNSVNSSPTTETSSKESTKIPENLIVQKISDSHTKNINPGCDDDIQEVVDEINNTKSPTPSIKSSVKEEEETTLKETEQTNTIDNIIENVAKREKELAKIRAANLEKNSLLNSQPPNKKFRRQYVKMVQLDEPLPEASTSNLAEEHEINSASLPPLDPIDTNVVDSSTPLMTPSSQVDAAASIATSLGPKPKAPRRRRERATPSVFCGYEDPEKGKCKQRAILQFQFCIRHILSDPTAPYKRCQHHRRAKSKKEEPVQCTNAIARDQAEIYCTTHLIMKGLREPKKKKKALNNDDASTISIDGSESVTEASVANQSQLIEEISMHSFNDEQNNSPFEQTSFSNNGYENSQEQWSSQPSQNGNEFSQQSFEHQNPSTSYFTPDSQHPPSYTPNSEMSQSIPQSHTYQLIQKQNGEQILVDEYGTPQPPGSYNLIQGPNGTLQATFIQNGGVDTPQTPLSNQGFPAQTPPSSAPPTFGDGHEFRRPSMPSQSQRFHSMDSTPQKTFEHSPFPPPPGSAGPMPQQQPTQLAKQHPQLSARLNSSHPLAAPTPFEPNLHMTPQPQFIVQQQPQSFHTPNFRPSQIINGAPYNDILIQQPDGTFIQAPQIIDQSGIEMPPPPLPPSRTQSRSVSTSSSIQPSNIRTILTFPNGQTQILPPGTRIITTENGTTAIIPAQSELEASMPIPQQQPQQPQVINPENAIIGNRAPYPFLPFERPPKYLKPENVETDSEDEETKMQKDYGNRKNITLRKDKMICLRQKRQCMRIGGSFRKIPPVDEMAKTLENHDFDKTDLFPLGLEPSDDDVSSEDDCLEVGPRWWPAINNGGPRNTAVEVYLQKKVLKLEKSKLIKNAIITAPLMNAAKK</sequence>